<feature type="region of interest" description="Disordered" evidence="1">
    <location>
        <begin position="1"/>
        <end position="89"/>
    </location>
</feature>
<feature type="region of interest" description="Disordered" evidence="1">
    <location>
        <begin position="169"/>
        <end position="189"/>
    </location>
</feature>
<comment type="caution">
    <text evidence="2">The sequence shown here is derived from an EMBL/GenBank/DDBJ whole genome shotgun (WGS) entry which is preliminary data.</text>
</comment>
<accession>A0A8J5QMB2</accession>
<evidence type="ECO:0000313" key="2">
    <source>
        <dbReference type="EMBL" id="KAG7662932.1"/>
    </source>
</evidence>
<feature type="compositionally biased region" description="Polar residues" evidence="1">
    <location>
        <begin position="8"/>
        <end position="39"/>
    </location>
</feature>
<proteinExistence type="predicted"/>
<keyword evidence="3" id="KW-1185">Reference proteome</keyword>
<gene>
    <name evidence="2" type="ORF">J8A68_003558</name>
</gene>
<dbReference type="EMBL" id="JAGSYN010000158">
    <property type="protein sequence ID" value="KAG7662932.1"/>
    <property type="molecule type" value="Genomic_DNA"/>
</dbReference>
<dbReference type="RefSeq" id="XP_049263165.1">
    <property type="nucleotide sequence ID" value="XM_049407427.1"/>
</dbReference>
<sequence length="210" mass="23504">MNFDYSLTKAQAKSIHNNTQSPISSTTPPQKLYTLTTSPRRQHKRSNSVDFTPRRGSHVSLTHSPSSASSKNSSLLSSPISQNQAPTESLISSAPGRVIDLDKITHELNNSVRRLSVASSLSRIQESTLQNIVSNSNDQLEPKLPLSSELLLMKYQNYNTDDEILSIEEEQDEEEKEEQGREVLSFDEGSKAKSNRLLRTFNKLKRNSST</sequence>
<organism evidence="2 3">
    <name type="scientific">[Candida] subhashii</name>
    <dbReference type="NCBI Taxonomy" id="561895"/>
    <lineage>
        <taxon>Eukaryota</taxon>
        <taxon>Fungi</taxon>
        <taxon>Dikarya</taxon>
        <taxon>Ascomycota</taxon>
        <taxon>Saccharomycotina</taxon>
        <taxon>Pichiomycetes</taxon>
        <taxon>Debaryomycetaceae</taxon>
        <taxon>Spathaspora</taxon>
    </lineage>
</organism>
<evidence type="ECO:0000256" key="1">
    <source>
        <dbReference type="SAM" id="MobiDB-lite"/>
    </source>
</evidence>
<name>A0A8J5QMB2_9ASCO</name>
<dbReference type="AlphaFoldDB" id="A0A8J5QMB2"/>
<feature type="compositionally biased region" description="Low complexity" evidence="1">
    <location>
        <begin position="64"/>
        <end position="81"/>
    </location>
</feature>
<dbReference type="GeneID" id="73470358"/>
<protein>
    <submittedName>
        <fullName evidence="2">Uncharacterized protein</fullName>
    </submittedName>
</protein>
<evidence type="ECO:0000313" key="3">
    <source>
        <dbReference type="Proteomes" id="UP000694255"/>
    </source>
</evidence>
<reference evidence="2 3" key="1">
    <citation type="journal article" date="2021" name="DNA Res.">
        <title>Genome analysis of Candida subhashii reveals its hybrid nature and dual mitochondrial genome conformations.</title>
        <authorList>
            <person name="Mixao V."/>
            <person name="Hegedusova E."/>
            <person name="Saus E."/>
            <person name="Pryszcz L.P."/>
            <person name="Cillingova A."/>
            <person name="Nosek J."/>
            <person name="Gabaldon T."/>
        </authorList>
    </citation>
    <scope>NUCLEOTIDE SEQUENCE [LARGE SCALE GENOMIC DNA]</scope>
    <source>
        <strain evidence="2 3">CBS 10753</strain>
    </source>
</reference>
<dbReference type="Proteomes" id="UP000694255">
    <property type="component" value="Unassembled WGS sequence"/>
</dbReference>